<dbReference type="EMBL" id="AP021858">
    <property type="protein sequence ID" value="BBO23458.1"/>
    <property type="molecule type" value="Genomic_DNA"/>
</dbReference>
<name>A0A809R9X9_9BACT</name>
<organism evidence="1 2">
    <name type="scientific">Candidatus Nitrosymbiomonas proteolyticus</name>
    <dbReference type="NCBI Taxonomy" id="2608984"/>
    <lineage>
        <taxon>Bacteria</taxon>
        <taxon>Bacillati</taxon>
        <taxon>Armatimonadota</taxon>
        <taxon>Armatimonadota incertae sedis</taxon>
        <taxon>Candidatus Nitrosymbiomonas</taxon>
    </lineage>
</organism>
<dbReference type="Proteomes" id="UP000662873">
    <property type="component" value="Chromosome"/>
</dbReference>
<reference evidence="1" key="1">
    <citation type="journal article" name="DNA Res.">
        <title>The physiological potential of anammox bacteria as revealed by their core genome structure.</title>
        <authorList>
            <person name="Okubo T."/>
            <person name="Toyoda A."/>
            <person name="Fukuhara K."/>
            <person name="Uchiyama I."/>
            <person name="Harigaya Y."/>
            <person name="Kuroiwa M."/>
            <person name="Suzuki T."/>
            <person name="Murakami Y."/>
            <person name="Suwa Y."/>
            <person name="Takami H."/>
        </authorList>
    </citation>
    <scope>NUCLEOTIDE SEQUENCE</scope>
    <source>
        <strain evidence="1">317325-2</strain>
    </source>
</reference>
<evidence type="ECO:0000313" key="2">
    <source>
        <dbReference type="Proteomes" id="UP000662873"/>
    </source>
</evidence>
<sequence>MLTVLAALALNPANLLEFSTRQWVSTPKLRIEDAYKWLYHATLGGEHAIRDATGPRMWLAREWASLAESNSDEPLVVPLDPEGRILRVNLRPYKRRGGDREMLLAVFVASAERFRPTKSVFLDAWNALGQRLAKGEIGNLTKSEWDRLDRSCAALSYPPIHHSAAYAAAYTPAYRVVLGEMWLPPNGLSAQLPHRAR</sequence>
<protein>
    <submittedName>
        <fullName evidence="1">Uncharacterized protein</fullName>
    </submittedName>
</protein>
<proteinExistence type="predicted"/>
<gene>
    <name evidence="1" type="ORF">NPRO_10530</name>
</gene>
<dbReference type="KEGG" id="npy:NPRO_10530"/>
<accession>A0A809R9X9</accession>
<dbReference type="AlphaFoldDB" id="A0A809R9X9"/>
<evidence type="ECO:0000313" key="1">
    <source>
        <dbReference type="EMBL" id="BBO23458.1"/>
    </source>
</evidence>